<proteinExistence type="predicted"/>
<gene>
    <name evidence="1" type="ORF">HMPREF0731_3346</name>
</gene>
<reference evidence="1 2" key="1">
    <citation type="submission" date="2010-04" db="EMBL/GenBank/DDBJ databases">
        <authorList>
            <person name="Qin X."/>
            <person name="Bachman B."/>
            <person name="Battles P."/>
            <person name="Bell A."/>
            <person name="Bess C."/>
            <person name="Bickham C."/>
            <person name="Chaboub L."/>
            <person name="Chen D."/>
            <person name="Coyle M."/>
            <person name="Deiros D.R."/>
            <person name="Dinh H."/>
            <person name="Forbes L."/>
            <person name="Fowler G."/>
            <person name="Francisco L."/>
            <person name="Fu Q."/>
            <person name="Gubbala S."/>
            <person name="Hale W."/>
            <person name="Han Y."/>
            <person name="Hemphill L."/>
            <person name="Highlander S.K."/>
            <person name="Hirani K."/>
            <person name="Hogues M."/>
            <person name="Jackson L."/>
            <person name="Jakkamsetti A."/>
            <person name="Javaid M."/>
            <person name="Jiang H."/>
            <person name="Korchina V."/>
            <person name="Kovar C."/>
            <person name="Lara F."/>
            <person name="Lee S."/>
            <person name="Mata R."/>
            <person name="Mathew T."/>
            <person name="Moen C."/>
            <person name="Morales K."/>
            <person name="Munidasa M."/>
            <person name="Nazareth L."/>
            <person name="Ngo R."/>
            <person name="Nguyen L."/>
            <person name="Okwuonu G."/>
            <person name="Ongeri F."/>
            <person name="Patil S."/>
            <person name="Petrosino J."/>
            <person name="Pham C."/>
            <person name="Pham P."/>
            <person name="Pu L.-L."/>
            <person name="Puazo M."/>
            <person name="Raj R."/>
            <person name="Reid J."/>
            <person name="Rouhana J."/>
            <person name="Saada N."/>
            <person name="Shang Y."/>
            <person name="Simmons D."/>
            <person name="Thornton R."/>
            <person name="Warren J."/>
            <person name="Weissenberger G."/>
            <person name="Zhang J."/>
            <person name="Zhang L."/>
            <person name="Zhou C."/>
            <person name="Zhu D."/>
            <person name="Muzny D."/>
            <person name="Worley K."/>
            <person name="Gibbs R."/>
        </authorList>
    </citation>
    <scope>NUCLEOTIDE SEQUENCE [LARGE SCALE GENOMIC DNA]</scope>
    <source>
        <strain evidence="1 2">ATCC 49957</strain>
    </source>
</reference>
<protein>
    <submittedName>
        <fullName evidence="1">Uncharacterized protein</fullName>
    </submittedName>
</protein>
<comment type="caution">
    <text evidence="1">The sequence shown here is derived from an EMBL/GenBank/DDBJ whole genome shotgun (WGS) entry which is preliminary data.</text>
</comment>
<dbReference type="HOGENOM" id="CLU_2556130_0_0_5"/>
<sequence length="82" mass="9585">MKYRFVIPFRFKRRNLFKYGINVIFLKWAPAPPAGAIRHDAASRETRKPFDWTAKQCRNAKAAAAEYVDFDIHPFATVNLKK</sequence>
<keyword evidence="2" id="KW-1185">Reference proteome</keyword>
<accession>D5RQI4</accession>
<dbReference type="AlphaFoldDB" id="D5RQI4"/>
<evidence type="ECO:0000313" key="1">
    <source>
        <dbReference type="EMBL" id="EFH10437.1"/>
    </source>
</evidence>
<name>D5RQI4_9PROT</name>
<dbReference type="Proteomes" id="UP000005324">
    <property type="component" value="Unassembled WGS sequence"/>
</dbReference>
<organism evidence="1 2">
    <name type="scientific">Pseudoroseomonas cervicalis ATCC 49957</name>
    <dbReference type="NCBI Taxonomy" id="525371"/>
    <lineage>
        <taxon>Bacteria</taxon>
        <taxon>Pseudomonadati</taxon>
        <taxon>Pseudomonadota</taxon>
        <taxon>Alphaproteobacteria</taxon>
        <taxon>Acetobacterales</taxon>
        <taxon>Roseomonadaceae</taxon>
        <taxon>Roseomonas</taxon>
    </lineage>
</organism>
<dbReference type="RefSeq" id="WP_007002376.1">
    <property type="nucleotide sequence ID" value="NZ_GG770777.1"/>
</dbReference>
<dbReference type="EMBL" id="ADVL01000664">
    <property type="protein sequence ID" value="EFH10437.1"/>
    <property type="molecule type" value="Genomic_DNA"/>
</dbReference>
<evidence type="ECO:0000313" key="2">
    <source>
        <dbReference type="Proteomes" id="UP000005324"/>
    </source>
</evidence>